<protein>
    <submittedName>
        <fullName evidence="1">Uncharacterized protein</fullName>
    </submittedName>
</protein>
<sequence length="354" mass="39379">MNLVTEIKNICGEKDKDITVEVVEASLLSRQWRLTGLHGAAKHELLHTREKLHLVLQASRILEPPAEGKVEWSGLKIATGKPDSEDNISTSPYSSFVTDYDTTMDSLLEPGTKSADKKPGFIDSMFVVRWKAHNKAKGTSAVGQHFLWLDNFNRVLSSEREILSPDLSALQLDEYDSKLDSHENKKRNKDNVVVFRMEHSSQINHDFQKSKLCLVPITINIVNCYGVPVKVFIDMSKQPNSRKLTLREFNANGEPQLQVRIRKCKCEILCAFRIYIYVFARALSGGGGGGPGLGLTVRLARWEARRVRLRAACAAPGAYLVGSAFTVATTTLDDRALTTTHTPSDTSLLIVQNA</sequence>
<reference evidence="1 2" key="1">
    <citation type="journal article" date="2022" name="Genome Biol. Evol.">
        <title>The Spruce Budworm Genome: Reconstructing the Evolutionary History of Antifreeze Proteins.</title>
        <authorList>
            <person name="Beliveau C."/>
            <person name="Gagne P."/>
            <person name="Picq S."/>
            <person name="Vernygora O."/>
            <person name="Keeling C.I."/>
            <person name="Pinkney K."/>
            <person name="Doucet D."/>
            <person name="Wen F."/>
            <person name="Johnston J.S."/>
            <person name="Maaroufi H."/>
            <person name="Boyle B."/>
            <person name="Laroche J."/>
            <person name="Dewar K."/>
            <person name="Juretic N."/>
            <person name="Blackburn G."/>
            <person name="Nisole A."/>
            <person name="Brunet B."/>
            <person name="Brandao M."/>
            <person name="Lumley L."/>
            <person name="Duan J."/>
            <person name="Quan G."/>
            <person name="Lucarotti C.J."/>
            <person name="Roe A.D."/>
            <person name="Sperling F.A.H."/>
            <person name="Levesque R.C."/>
            <person name="Cusson M."/>
        </authorList>
    </citation>
    <scope>NUCLEOTIDE SEQUENCE [LARGE SCALE GENOMIC DNA]</scope>
    <source>
        <strain evidence="1">Glfc:IPQL:Cfum</strain>
    </source>
</reference>
<name>A0ACC0KQ92_CHOFU</name>
<keyword evidence="2" id="KW-1185">Reference proteome</keyword>
<organism evidence="1 2">
    <name type="scientific">Choristoneura fumiferana</name>
    <name type="common">Spruce budworm moth</name>
    <name type="synonym">Archips fumiferana</name>
    <dbReference type="NCBI Taxonomy" id="7141"/>
    <lineage>
        <taxon>Eukaryota</taxon>
        <taxon>Metazoa</taxon>
        <taxon>Ecdysozoa</taxon>
        <taxon>Arthropoda</taxon>
        <taxon>Hexapoda</taxon>
        <taxon>Insecta</taxon>
        <taxon>Pterygota</taxon>
        <taxon>Neoptera</taxon>
        <taxon>Endopterygota</taxon>
        <taxon>Lepidoptera</taxon>
        <taxon>Glossata</taxon>
        <taxon>Ditrysia</taxon>
        <taxon>Tortricoidea</taxon>
        <taxon>Tortricidae</taxon>
        <taxon>Tortricinae</taxon>
        <taxon>Choristoneura</taxon>
    </lineage>
</organism>
<gene>
    <name evidence="1" type="ORF">MSG28_010980</name>
</gene>
<evidence type="ECO:0000313" key="1">
    <source>
        <dbReference type="EMBL" id="KAI8438490.1"/>
    </source>
</evidence>
<comment type="caution">
    <text evidence="1">The sequence shown here is derived from an EMBL/GenBank/DDBJ whole genome shotgun (WGS) entry which is preliminary data.</text>
</comment>
<accession>A0ACC0KQ92</accession>
<proteinExistence type="predicted"/>
<dbReference type="EMBL" id="CM046118">
    <property type="protein sequence ID" value="KAI8438490.1"/>
    <property type="molecule type" value="Genomic_DNA"/>
</dbReference>
<dbReference type="Proteomes" id="UP001064048">
    <property type="component" value="Chromosome 18"/>
</dbReference>
<evidence type="ECO:0000313" key="2">
    <source>
        <dbReference type="Proteomes" id="UP001064048"/>
    </source>
</evidence>